<evidence type="ECO:0000313" key="1">
    <source>
        <dbReference type="EMBL" id="VFR49926.1"/>
    </source>
</evidence>
<proteinExistence type="predicted"/>
<dbReference type="AlphaFoldDB" id="A0A484RIL6"/>
<reference evidence="1" key="1">
    <citation type="submission" date="2019-03" db="EMBL/GenBank/DDBJ databases">
        <authorList>
            <person name="Danneels B."/>
        </authorList>
    </citation>
    <scope>NUCLEOTIDE SEQUENCE</scope>
</reference>
<evidence type="ECO:0000313" key="4">
    <source>
        <dbReference type="EMBL" id="VFR73307.1"/>
    </source>
</evidence>
<evidence type="ECO:0000313" key="3">
    <source>
        <dbReference type="EMBL" id="VFR60364.1"/>
    </source>
</evidence>
<evidence type="ECO:0000313" key="2">
    <source>
        <dbReference type="EMBL" id="VFR52878.1"/>
    </source>
</evidence>
<dbReference type="EMBL" id="CAADIZ010000071">
    <property type="protein sequence ID" value="VFS33855.1"/>
    <property type="molecule type" value="Genomic_DNA"/>
</dbReference>
<protein>
    <submittedName>
        <fullName evidence="1">Uncharacterized protein</fullName>
    </submittedName>
</protein>
<dbReference type="EMBL" id="CAADIP010000019">
    <property type="protein sequence ID" value="VFR87884.1"/>
    <property type="molecule type" value="Genomic_DNA"/>
</dbReference>
<gene>
    <name evidence="1" type="ORF">ANT2_2707</name>
    <name evidence="3" type="ORF">ANT3_2709</name>
    <name evidence="2" type="ORF">BRI6_2822</name>
    <name evidence="4" type="ORF">BRI9_2879</name>
    <name evidence="5" type="ORF">IVO3_2879</name>
    <name evidence="6" type="ORF">RAN3_2727</name>
    <name evidence="7" type="ORF">RAN7_2851</name>
</gene>
<sequence>MDLTFFPASPAPTPPDRPRIVAACFIERLHVHARPWGSLCPEFLFNCCEPTPKVQKSGLFVKTVPVRSITIESSLTWDMFHFLRHPPAPCLT</sequence>
<dbReference type="EMBL" id="CAADIK010000033">
    <property type="protein sequence ID" value="VFR73307.1"/>
    <property type="molecule type" value="Genomic_DNA"/>
</dbReference>
<dbReference type="EMBL" id="CAADII010000005">
    <property type="protein sequence ID" value="VFR52878.1"/>
    <property type="molecule type" value="Genomic_DNA"/>
</dbReference>
<evidence type="ECO:0000313" key="7">
    <source>
        <dbReference type="EMBL" id="VFS33855.1"/>
    </source>
</evidence>
<dbReference type="EMBL" id="CAADIG010000025">
    <property type="protein sequence ID" value="VFR49926.1"/>
    <property type="molecule type" value="Genomic_DNA"/>
</dbReference>
<dbReference type="EMBL" id="CAADID010000007">
    <property type="protein sequence ID" value="VFR60364.1"/>
    <property type="molecule type" value="Genomic_DNA"/>
</dbReference>
<organism evidence="1">
    <name type="scientific">plant metagenome</name>
    <dbReference type="NCBI Taxonomy" id="1297885"/>
    <lineage>
        <taxon>unclassified sequences</taxon>
        <taxon>metagenomes</taxon>
        <taxon>organismal metagenomes</taxon>
    </lineage>
</organism>
<dbReference type="EMBL" id="CAADIO010000050">
    <property type="protein sequence ID" value="VFR97017.1"/>
    <property type="molecule type" value="Genomic_DNA"/>
</dbReference>
<accession>A0A484RIL6</accession>
<name>A0A484RIL6_9ZZZZ</name>
<evidence type="ECO:0000313" key="6">
    <source>
        <dbReference type="EMBL" id="VFR97017.1"/>
    </source>
</evidence>
<evidence type="ECO:0000313" key="5">
    <source>
        <dbReference type="EMBL" id="VFR87884.1"/>
    </source>
</evidence>